<evidence type="ECO:0000313" key="10">
    <source>
        <dbReference type="Proteomes" id="UP000183920"/>
    </source>
</evidence>
<dbReference type="CDD" id="cd14748">
    <property type="entry name" value="PBP2_UgpB"/>
    <property type="match status" value="1"/>
</dbReference>
<keyword evidence="5" id="KW-0813">Transport</keyword>
<gene>
    <name evidence="9" type="primary">ugpB</name>
    <name evidence="9" type="ORF">BN1804_01850</name>
</gene>
<dbReference type="RefSeq" id="WP_072063801.1">
    <property type="nucleotide sequence ID" value="NZ_CVRY01000003.1"/>
</dbReference>
<organism evidence="9 10">
    <name type="scientific">Proteus penneri</name>
    <dbReference type="NCBI Taxonomy" id="102862"/>
    <lineage>
        <taxon>Bacteria</taxon>
        <taxon>Pseudomonadati</taxon>
        <taxon>Pseudomonadota</taxon>
        <taxon>Gammaproteobacteria</taxon>
        <taxon>Enterobacterales</taxon>
        <taxon>Morganellaceae</taxon>
        <taxon>Proteus</taxon>
    </lineage>
</organism>
<dbReference type="PANTHER" id="PTHR43649">
    <property type="entry name" value="ARABINOSE-BINDING PROTEIN-RELATED"/>
    <property type="match status" value="1"/>
</dbReference>
<dbReference type="InterPro" id="IPR006061">
    <property type="entry name" value="SBP_1_CS"/>
</dbReference>
<proteinExistence type="inferred from homology"/>
<evidence type="ECO:0000256" key="8">
    <source>
        <dbReference type="SAM" id="SignalP"/>
    </source>
</evidence>
<comment type="similarity">
    <text evidence="2">Belongs to the bacterial solute-binding protein 1 family.</text>
</comment>
<comment type="subunit">
    <text evidence="3">The complex is composed of two ATP-binding proteins (UgpC), two transmembrane proteins (UgpA and UgpE) and a solute-binding protein (UgpB).</text>
</comment>
<name>A0A0G4Q9C6_9GAMM</name>
<dbReference type="PANTHER" id="PTHR43649:SF31">
    <property type="entry name" value="SN-GLYCEROL-3-PHOSPHATE-BINDING PERIPLASMIC PROTEIN UGPB"/>
    <property type="match status" value="1"/>
</dbReference>
<evidence type="ECO:0000313" key="9">
    <source>
        <dbReference type="EMBL" id="CRL62196.1"/>
    </source>
</evidence>
<comment type="subcellular location">
    <subcellularLocation>
        <location evidence="1">Periplasm</location>
    </subcellularLocation>
</comment>
<dbReference type="EMBL" id="CVRY01000003">
    <property type="protein sequence ID" value="CRL62196.1"/>
    <property type="molecule type" value="Genomic_DNA"/>
</dbReference>
<evidence type="ECO:0000256" key="5">
    <source>
        <dbReference type="ARBA" id="ARBA00022448"/>
    </source>
</evidence>
<dbReference type="NCBIfam" id="NF008211">
    <property type="entry name" value="PRK10974.1"/>
    <property type="match status" value="1"/>
</dbReference>
<dbReference type="GO" id="GO:0055085">
    <property type="term" value="P:transmembrane transport"/>
    <property type="evidence" value="ECO:0007669"/>
    <property type="project" value="InterPro"/>
</dbReference>
<dbReference type="GO" id="GO:0042597">
    <property type="term" value="C:periplasmic space"/>
    <property type="evidence" value="ECO:0007669"/>
    <property type="project" value="UniProtKB-SubCell"/>
</dbReference>
<evidence type="ECO:0000256" key="7">
    <source>
        <dbReference type="ARBA" id="ARBA00022764"/>
    </source>
</evidence>
<keyword evidence="7" id="KW-0574">Periplasm</keyword>
<sequence length="435" mass="48067" precursor="true">MSIKSITGLAVAMALFTSPTHAKTQIEWWHAMGGALGQKVNQIASDFNASQSEYEIKPVYKGTYAETMTSAVASFRAKNQPAIVQVFEVGTASMMGAKKAVFSVYQLMEKTNEPFDPNSYLSTVTGYYTTSDGKMMSLPFNSSTPVLYYNKVLFKKAGIEQPPKTWKEMEAVSQKLLDSGVKCGFTTTWQSWTQIENFGARNNLPIATKNNGFDGLDTTFLFNKAPFVAHIQQMADWSKSGIFKYGGRQSDSMPLFYTQECAMVMESSAGFAGIKENMKGIDIGVSQLPYDDTLVQKPANTIIGGASLWVMSGRPDAEYNGVAKFFTYLSSPEVQADWHQATGYLPVTKAAYALTQQQGFYQQNPGADTAILQMTTSEPTANSKGLRFGNFLQTREIVDEELEKVWSGKQSAQAALDNAVTRGNEQLRRFERTQQ</sequence>
<protein>
    <recommendedName>
        <fullName evidence="4">sn-glycerol-3-phosphate-binding periplasmic protein UgpB</fullName>
    </recommendedName>
</protein>
<evidence type="ECO:0000256" key="3">
    <source>
        <dbReference type="ARBA" id="ARBA00011557"/>
    </source>
</evidence>
<dbReference type="PROSITE" id="PS01037">
    <property type="entry name" value="SBP_BACTERIAL_1"/>
    <property type="match status" value="1"/>
</dbReference>
<dbReference type="GO" id="GO:0030313">
    <property type="term" value="C:cell envelope"/>
    <property type="evidence" value="ECO:0007669"/>
    <property type="project" value="UniProtKB-ARBA"/>
</dbReference>
<dbReference type="InterPro" id="IPR006059">
    <property type="entry name" value="SBP"/>
</dbReference>
<accession>A0A0G4Q9C6</accession>
<dbReference type="SUPFAM" id="SSF53850">
    <property type="entry name" value="Periplasmic binding protein-like II"/>
    <property type="match status" value="1"/>
</dbReference>
<feature type="signal peptide" evidence="8">
    <location>
        <begin position="1"/>
        <end position="22"/>
    </location>
</feature>
<dbReference type="Pfam" id="PF13416">
    <property type="entry name" value="SBP_bac_8"/>
    <property type="match status" value="1"/>
</dbReference>
<evidence type="ECO:0000256" key="2">
    <source>
        <dbReference type="ARBA" id="ARBA00008520"/>
    </source>
</evidence>
<evidence type="ECO:0000256" key="1">
    <source>
        <dbReference type="ARBA" id="ARBA00004418"/>
    </source>
</evidence>
<feature type="chain" id="PRO_5005196104" description="sn-glycerol-3-phosphate-binding periplasmic protein UgpB" evidence="8">
    <location>
        <begin position="23"/>
        <end position="435"/>
    </location>
</feature>
<keyword evidence="6 8" id="KW-0732">Signal</keyword>
<dbReference type="Gene3D" id="3.40.190.10">
    <property type="entry name" value="Periplasmic binding protein-like II"/>
    <property type="match status" value="2"/>
</dbReference>
<evidence type="ECO:0000256" key="4">
    <source>
        <dbReference type="ARBA" id="ARBA00017470"/>
    </source>
</evidence>
<dbReference type="InterPro" id="IPR050490">
    <property type="entry name" value="Bact_solute-bd_prot1"/>
</dbReference>
<dbReference type="Proteomes" id="UP000183920">
    <property type="component" value="Unassembled WGS sequence"/>
</dbReference>
<dbReference type="AlphaFoldDB" id="A0A0G4Q9C6"/>
<reference evidence="10" key="1">
    <citation type="submission" date="2015-06" db="EMBL/GenBank/DDBJ databases">
        <authorList>
            <person name="Urmite Genomes"/>
        </authorList>
    </citation>
    <scope>NUCLEOTIDE SEQUENCE [LARGE SCALE GENOMIC DNA]</scope>
    <source>
        <strain evidence="10">CSUR P1867</strain>
    </source>
</reference>
<evidence type="ECO:0000256" key="6">
    <source>
        <dbReference type="ARBA" id="ARBA00022729"/>
    </source>
</evidence>